<proteinExistence type="predicted"/>
<evidence type="ECO:0000259" key="1">
    <source>
        <dbReference type="PROSITE" id="PS51189"/>
    </source>
</evidence>
<sequence length="242" mass="27602">DLPDTCIVSEFPQTVVVCLLKAMQEGQTEARERFPRLLQIAELYPEVIGVFNKMAAEIPSWMFLMWVSQMTALLDKKEMVVVGPLMLRIADDYPQALIYAFRMSSEGFQFESSPSLQENRKLVDKLNQKTDKVLVNKFISALEQFGQPDLIFKDWCSDVMKLLSAATRSKNEIMRKYTEIYNDLFNVKPAVSDAQGTQTNVNSTSASVDMGDYRKRFAEAFKEEFDKLCGKNGEKLASMNKK</sequence>
<evidence type="ECO:0000313" key="3">
    <source>
        <dbReference type="Proteomes" id="UP000678393"/>
    </source>
</evidence>
<dbReference type="InterPro" id="IPR014009">
    <property type="entry name" value="PIK_FAT"/>
</dbReference>
<dbReference type="GO" id="GO:0005634">
    <property type="term" value="C:nucleus"/>
    <property type="evidence" value="ECO:0007669"/>
    <property type="project" value="TreeGrafter"/>
</dbReference>
<name>A0A8S3YZB6_9EUPU</name>
<dbReference type="Proteomes" id="UP000678393">
    <property type="component" value="Unassembled WGS sequence"/>
</dbReference>
<reference evidence="2" key="1">
    <citation type="submission" date="2021-04" db="EMBL/GenBank/DDBJ databases">
        <authorList>
            <consortium name="Molecular Ecology Group"/>
        </authorList>
    </citation>
    <scope>NUCLEOTIDE SEQUENCE</scope>
</reference>
<dbReference type="GO" id="GO:0006302">
    <property type="term" value="P:double-strand break repair"/>
    <property type="evidence" value="ECO:0007669"/>
    <property type="project" value="TreeGrafter"/>
</dbReference>
<comment type="caution">
    <text evidence="2">The sequence shown here is derived from an EMBL/GenBank/DDBJ whole genome shotgun (WGS) entry which is preliminary data.</text>
</comment>
<feature type="domain" description="FAT" evidence="1">
    <location>
        <begin position="1"/>
        <end position="107"/>
    </location>
</feature>
<dbReference type="OrthoDB" id="431717at2759"/>
<dbReference type="EMBL" id="CAJHNH020001099">
    <property type="protein sequence ID" value="CAG5121488.1"/>
    <property type="molecule type" value="Genomic_DNA"/>
</dbReference>
<keyword evidence="3" id="KW-1185">Reference proteome</keyword>
<feature type="non-terminal residue" evidence="2">
    <location>
        <position position="1"/>
    </location>
</feature>
<evidence type="ECO:0000313" key="2">
    <source>
        <dbReference type="EMBL" id="CAG5121488.1"/>
    </source>
</evidence>
<dbReference type="GO" id="GO:0000723">
    <property type="term" value="P:telomere maintenance"/>
    <property type="evidence" value="ECO:0007669"/>
    <property type="project" value="TreeGrafter"/>
</dbReference>
<dbReference type="AlphaFoldDB" id="A0A8S3YZB6"/>
<gene>
    <name evidence="2" type="ORF">CUNI_LOCUS7046</name>
</gene>
<dbReference type="PANTHER" id="PTHR11139:SF68">
    <property type="entry name" value="DNA-DEPENDENT PROTEIN KINASE CATALYTIC SUBUNIT"/>
    <property type="match status" value="1"/>
</dbReference>
<dbReference type="PANTHER" id="PTHR11139">
    <property type="entry name" value="ATAXIA TELANGIECTASIA MUTATED ATM -RELATED"/>
    <property type="match status" value="1"/>
</dbReference>
<dbReference type="GO" id="GO:0004674">
    <property type="term" value="F:protein serine/threonine kinase activity"/>
    <property type="evidence" value="ECO:0007669"/>
    <property type="project" value="TreeGrafter"/>
</dbReference>
<dbReference type="PROSITE" id="PS51189">
    <property type="entry name" value="FAT"/>
    <property type="match status" value="1"/>
</dbReference>
<organism evidence="2 3">
    <name type="scientific">Candidula unifasciata</name>
    <dbReference type="NCBI Taxonomy" id="100452"/>
    <lineage>
        <taxon>Eukaryota</taxon>
        <taxon>Metazoa</taxon>
        <taxon>Spiralia</taxon>
        <taxon>Lophotrochozoa</taxon>
        <taxon>Mollusca</taxon>
        <taxon>Gastropoda</taxon>
        <taxon>Heterobranchia</taxon>
        <taxon>Euthyneura</taxon>
        <taxon>Panpulmonata</taxon>
        <taxon>Eupulmonata</taxon>
        <taxon>Stylommatophora</taxon>
        <taxon>Helicina</taxon>
        <taxon>Helicoidea</taxon>
        <taxon>Geomitridae</taxon>
        <taxon>Candidula</taxon>
    </lineage>
</organism>
<feature type="non-terminal residue" evidence="2">
    <location>
        <position position="242"/>
    </location>
</feature>
<protein>
    <recommendedName>
        <fullName evidence="1">FAT domain-containing protein</fullName>
    </recommendedName>
</protein>
<dbReference type="InterPro" id="IPR050517">
    <property type="entry name" value="DDR_Repair_Kinase"/>
</dbReference>
<accession>A0A8S3YZB6</accession>